<evidence type="ECO:0000313" key="9">
    <source>
        <dbReference type="RefSeq" id="XP_033464117.1"/>
    </source>
</evidence>
<feature type="compositionally biased region" description="Low complexity" evidence="6">
    <location>
        <begin position="264"/>
        <end position="274"/>
    </location>
</feature>
<dbReference type="InterPro" id="IPR022023">
    <property type="entry name" value="U1snRNP70_N"/>
</dbReference>
<dbReference type="GO" id="GO:0071004">
    <property type="term" value="C:U2-type prespliceosome"/>
    <property type="evidence" value="ECO:0007669"/>
    <property type="project" value="TreeGrafter"/>
</dbReference>
<dbReference type="GO" id="GO:0005685">
    <property type="term" value="C:U1 snRNP"/>
    <property type="evidence" value="ECO:0007669"/>
    <property type="project" value="TreeGrafter"/>
</dbReference>
<dbReference type="GO" id="GO:0003729">
    <property type="term" value="F:mRNA binding"/>
    <property type="evidence" value="ECO:0007669"/>
    <property type="project" value="TreeGrafter"/>
</dbReference>
<dbReference type="InterPro" id="IPR034143">
    <property type="entry name" value="snRNP70_RRM"/>
</dbReference>
<dbReference type="CDD" id="cd12236">
    <property type="entry name" value="RRM_snRNP70"/>
    <property type="match status" value="1"/>
</dbReference>
<reference evidence="9" key="2">
    <citation type="submission" date="2020-04" db="EMBL/GenBank/DDBJ databases">
        <authorList>
            <consortium name="NCBI Genome Project"/>
        </authorList>
    </citation>
    <scope>NUCLEOTIDE SEQUENCE</scope>
    <source>
        <strain evidence="9">CBS 342.82</strain>
    </source>
</reference>
<feature type="compositionally biased region" description="Gly residues" evidence="6">
    <location>
        <begin position="239"/>
        <end position="263"/>
    </location>
</feature>
<dbReference type="PROSITE" id="PS50102">
    <property type="entry name" value="RRM"/>
    <property type="match status" value="1"/>
</dbReference>
<dbReference type="FunFam" id="3.30.70.330:FF:000132">
    <property type="entry name" value="Small nuclear ribonucleoprotein U11/U12 subunit 35"/>
    <property type="match status" value="1"/>
</dbReference>
<dbReference type="SUPFAM" id="SSF54928">
    <property type="entry name" value="RNA-binding domain, RBD"/>
    <property type="match status" value="1"/>
</dbReference>
<dbReference type="RefSeq" id="XP_033464117.1">
    <property type="nucleotide sequence ID" value="XM_033603630.1"/>
</dbReference>
<reference evidence="9" key="3">
    <citation type="submission" date="2025-08" db="UniProtKB">
        <authorList>
            <consortium name="RefSeq"/>
        </authorList>
    </citation>
    <scope>IDENTIFICATION</scope>
    <source>
        <strain evidence="9">CBS 342.82</strain>
    </source>
</reference>
<keyword evidence="8" id="KW-1185">Reference proteome</keyword>
<name>A0A6J3MGJ6_9PEZI</name>
<proteinExistence type="predicted"/>
<dbReference type="OrthoDB" id="4207594at2759"/>
<dbReference type="AlphaFoldDB" id="A0A6J3MGJ6"/>
<evidence type="ECO:0000256" key="4">
    <source>
        <dbReference type="ARBA" id="ARBA00023274"/>
    </source>
</evidence>
<evidence type="ECO:0000256" key="2">
    <source>
        <dbReference type="ARBA" id="ARBA00022884"/>
    </source>
</evidence>
<keyword evidence="3" id="KW-0539">Nucleus</keyword>
<dbReference type="InterPro" id="IPR035979">
    <property type="entry name" value="RBD_domain_sf"/>
</dbReference>
<dbReference type="GO" id="GO:0000398">
    <property type="term" value="P:mRNA splicing, via spliceosome"/>
    <property type="evidence" value="ECO:0007669"/>
    <property type="project" value="TreeGrafter"/>
</dbReference>
<evidence type="ECO:0000256" key="3">
    <source>
        <dbReference type="ARBA" id="ARBA00023242"/>
    </source>
</evidence>
<evidence type="ECO:0000256" key="1">
    <source>
        <dbReference type="ARBA" id="ARBA00004123"/>
    </source>
</evidence>
<feature type="region of interest" description="Disordered" evidence="6">
    <location>
        <begin position="192"/>
        <end position="360"/>
    </location>
</feature>
<dbReference type="PANTHER" id="PTHR13952">
    <property type="entry name" value="U1 SMALL NUCLEAR RIBONUCLEOPROTEIN 70 KD"/>
    <property type="match status" value="1"/>
</dbReference>
<dbReference type="SMART" id="SM00360">
    <property type="entry name" value="RRM"/>
    <property type="match status" value="1"/>
</dbReference>
<sequence length="360" mass="39619">MTDKLPPNLLALFQPRPALRYLPPADHAPGDRRTKAIDGSAAFVEALKEKQEQEKDDAGTESWLQRKDREALEKRERHAKLIDEDYKNNYKPHEDSNIRGDAYKTLFISRLSYDATTKDLEREFSRFGAIERVRIVTDRGKGKKSGKPRGYAFVLFENELDMKAAYKESENLVINNRKVIVDVERGRTVKDWRPRRFGGGQGGRHYTKAPAKSMGYGPPSGPGFRGGGFRGGFDRGAPFRGGRGGGFRNGSGGFGGGRGGGFQNGPPDGAPAGPRSGGAGGSGRSGYGGGSDERPRNNANFEPLPPRGGGGGGGGYRDRDRDQNERYERRDRDRDGYSSGQKRPYEGSGGYDDSRSRRRY</sequence>
<keyword evidence="4" id="KW-0687">Ribonucleoprotein</keyword>
<feature type="compositionally biased region" description="Gly residues" evidence="6">
    <location>
        <begin position="275"/>
        <end position="290"/>
    </location>
</feature>
<evidence type="ECO:0000259" key="7">
    <source>
        <dbReference type="PROSITE" id="PS50102"/>
    </source>
</evidence>
<dbReference type="Proteomes" id="UP000504637">
    <property type="component" value="Unplaced"/>
</dbReference>
<protein>
    <recommendedName>
        <fullName evidence="7">RRM domain-containing protein</fullName>
    </recommendedName>
</protein>
<dbReference type="GO" id="GO:0071011">
    <property type="term" value="C:precatalytic spliceosome"/>
    <property type="evidence" value="ECO:0007669"/>
    <property type="project" value="TreeGrafter"/>
</dbReference>
<dbReference type="InterPro" id="IPR000504">
    <property type="entry name" value="RRM_dom"/>
</dbReference>
<reference evidence="9" key="1">
    <citation type="submission" date="2020-01" db="EMBL/GenBank/DDBJ databases">
        <authorList>
            <consortium name="DOE Joint Genome Institute"/>
            <person name="Haridas S."/>
            <person name="Albert R."/>
            <person name="Binder M."/>
            <person name="Bloem J."/>
            <person name="Labutti K."/>
            <person name="Salamov A."/>
            <person name="Andreopoulos B."/>
            <person name="Baker S.E."/>
            <person name="Barry K."/>
            <person name="Bills G."/>
            <person name="Bluhm B.H."/>
            <person name="Cannon C."/>
            <person name="Castanera R."/>
            <person name="Culley D.E."/>
            <person name="Daum C."/>
            <person name="Ezra D."/>
            <person name="Gonzalez J.B."/>
            <person name="Henrissat B."/>
            <person name="Kuo A."/>
            <person name="Liang C."/>
            <person name="Lipzen A."/>
            <person name="Lutzoni F."/>
            <person name="Magnuson J."/>
            <person name="Mondo S."/>
            <person name="Nolan M."/>
            <person name="Ohm R."/>
            <person name="Pangilinan J."/>
            <person name="Park H.-J."/>
            <person name="Ramirez L."/>
            <person name="Alfaro M."/>
            <person name="Sun H."/>
            <person name="Tritt A."/>
            <person name="Yoshinaga Y."/>
            <person name="Zwiers L.-H."/>
            <person name="Turgeon B.G."/>
            <person name="Goodwin S.B."/>
            <person name="Spatafora J.W."/>
            <person name="Crous P.W."/>
            <person name="Grigoriev I.V."/>
        </authorList>
    </citation>
    <scope>NUCLEOTIDE SEQUENCE</scope>
    <source>
        <strain evidence="9">CBS 342.82</strain>
    </source>
</reference>
<accession>A0A6J3MGJ6</accession>
<gene>
    <name evidence="9" type="ORF">K489DRAFT_375168</name>
</gene>
<dbReference type="Pfam" id="PF00076">
    <property type="entry name" value="RRM_1"/>
    <property type="match status" value="1"/>
</dbReference>
<feature type="region of interest" description="Disordered" evidence="6">
    <location>
        <begin position="48"/>
        <end position="70"/>
    </location>
</feature>
<comment type="subcellular location">
    <subcellularLocation>
        <location evidence="1">Nucleus</location>
    </subcellularLocation>
</comment>
<feature type="domain" description="RRM" evidence="7">
    <location>
        <begin position="104"/>
        <end position="186"/>
    </location>
</feature>
<dbReference type="Pfam" id="PF12220">
    <property type="entry name" value="U1snRNP70_N"/>
    <property type="match status" value="1"/>
</dbReference>
<evidence type="ECO:0000256" key="6">
    <source>
        <dbReference type="SAM" id="MobiDB-lite"/>
    </source>
</evidence>
<evidence type="ECO:0000256" key="5">
    <source>
        <dbReference type="PROSITE-ProRule" id="PRU00176"/>
    </source>
</evidence>
<organism evidence="9">
    <name type="scientific">Dissoconium aciculare CBS 342.82</name>
    <dbReference type="NCBI Taxonomy" id="1314786"/>
    <lineage>
        <taxon>Eukaryota</taxon>
        <taxon>Fungi</taxon>
        <taxon>Dikarya</taxon>
        <taxon>Ascomycota</taxon>
        <taxon>Pezizomycotina</taxon>
        <taxon>Dothideomycetes</taxon>
        <taxon>Dothideomycetidae</taxon>
        <taxon>Mycosphaerellales</taxon>
        <taxon>Dissoconiaceae</taxon>
        <taxon>Dissoconium</taxon>
    </lineage>
</organism>
<dbReference type="PANTHER" id="PTHR13952:SF5">
    <property type="entry name" value="U1 SMALL NUCLEAR RIBONUCLEOPROTEIN 70 KDA"/>
    <property type="match status" value="1"/>
</dbReference>
<dbReference type="GO" id="GO:0030619">
    <property type="term" value="F:U1 snRNA binding"/>
    <property type="evidence" value="ECO:0007669"/>
    <property type="project" value="InterPro"/>
</dbReference>
<dbReference type="Gene3D" id="3.30.70.330">
    <property type="match status" value="1"/>
</dbReference>
<feature type="compositionally biased region" description="Basic and acidic residues" evidence="6">
    <location>
        <begin position="316"/>
        <end position="336"/>
    </location>
</feature>
<dbReference type="InterPro" id="IPR051183">
    <property type="entry name" value="U1_U11-U12_snRNP_70-35kDa"/>
</dbReference>
<evidence type="ECO:0000313" key="8">
    <source>
        <dbReference type="Proteomes" id="UP000504637"/>
    </source>
</evidence>
<keyword evidence="2 5" id="KW-0694">RNA-binding</keyword>
<dbReference type="GeneID" id="54361430"/>
<dbReference type="InterPro" id="IPR012677">
    <property type="entry name" value="Nucleotide-bd_a/b_plait_sf"/>
</dbReference>